<evidence type="ECO:0000256" key="2">
    <source>
        <dbReference type="ARBA" id="ARBA00012415"/>
    </source>
</evidence>
<dbReference type="EMBL" id="DSMG01000066">
    <property type="protein sequence ID" value="HDX31022.1"/>
    <property type="molecule type" value="Genomic_DNA"/>
</dbReference>
<keyword evidence="3 7" id="KW-0808">Transferase</keyword>
<reference evidence="7" key="1">
    <citation type="journal article" date="2020" name="mSystems">
        <title>Genome- and Community-Level Interaction Insights into Carbon Utilization and Element Cycling Functions of Hydrothermarchaeota in Hydrothermal Sediment.</title>
        <authorList>
            <person name="Zhou Z."/>
            <person name="Liu Y."/>
            <person name="Xu W."/>
            <person name="Pan J."/>
            <person name="Luo Z.H."/>
            <person name="Li M."/>
        </authorList>
    </citation>
    <scope>NUCLEOTIDE SEQUENCE [LARGE SCALE GENOMIC DNA]</scope>
    <source>
        <strain evidence="7">SpSt-289</strain>
    </source>
</reference>
<dbReference type="Pfam" id="PF00483">
    <property type="entry name" value="NTP_transferase"/>
    <property type="match status" value="1"/>
</dbReference>
<dbReference type="EC" id="2.7.7.9" evidence="2"/>
<evidence type="ECO:0000256" key="4">
    <source>
        <dbReference type="ARBA" id="ARBA00022695"/>
    </source>
</evidence>
<proteinExistence type="inferred from homology"/>
<evidence type="ECO:0000256" key="1">
    <source>
        <dbReference type="ARBA" id="ARBA00006890"/>
    </source>
</evidence>
<comment type="catalytic activity">
    <reaction evidence="5">
        <text>alpha-D-glucose 1-phosphate + UTP + H(+) = UDP-alpha-D-glucose + diphosphate</text>
        <dbReference type="Rhea" id="RHEA:19889"/>
        <dbReference type="ChEBI" id="CHEBI:15378"/>
        <dbReference type="ChEBI" id="CHEBI:33019"/>
        <dbReference type="ChEBI" id="CHEBI:46398"/>
        <dbReference type="ChEBI" id="CHEBI:58601"/>
        <dbReference type="ChEBI" id="CHEBI:58885"/>
        <dbReference type="EC" id="2.7.7.9"/>
    </reaction>
</comment>
<evidence type="ECO:0000313" key="7">
    <source>
        <dbReference type="EMBL" id="HDX31022.1"/>
    </source>
</evidence>
<gene>
    <name evidence="7" type="ORF">ENQ20_05950</name>
</gene>
<accession>A0A7C1JJV3</accession>
<comment type="caution">
    <text evidence="7">The sequence shown here is derived from an EMBL/GenBank/DDBJ whole genome shotgun (WGS) entry which is preliminary data.</text>
</comment>
<protein>
    <recommendedName>
        <fullName evidence="2">UTP--glucose-1-phosphate uridylyltransferase</fullName>
        <ecNumber evidence="2">2.7.7.9</ecNumber>
    </recommendedName>
</protein>
<dbReference type="PANTHER" id="PTHR43197:SF1">
    <property type="entry name" value="UTP--GLUCOSE-1-PHOSPHATE URIDYLYLTRANSFERASE"/>
    <property type="match status" value="1"/>
</dbReference>
<sequence length="287" mass="31047">MIVKKAVITAAGRRQRTLPLQTLIDRDGTEKSVLSILIEEVLAAGIDEIAVVVRPRDEQAYAQVAGDHVRRLVFVHQPEPLGHGHAVYCARGFAGSDAFLHLVGDHLYVSANAQRCAQALVAMAQAQECAISAVQPTRESLLPYYGAVGGRRVSGAAGLYEIDTVIEKPTPTQAEQRLIVPGLRAGYYLCFFGMHVLTPTVMSILDAQIAAGAPADHPERGFTLSAALVELAQREKYLALELAGSRYDVGVKYGLLTAQLALALTGDDREEVLARLLELLAQRELNR</sequence>
<dbReference type="AlphaFoldDB" id="A0A7C1JJV3"/>
<dbReference type="SUPFAM" id="SSF53448">
    <property type="entry name" value="Nucleotide-diphospho-sugar transferases"/>
    <property type="match status" value="1"/>
</dbReference>
<dbReference type="InterPro" id="IPR005771">
    <property type="entry name" value="GalU_uridylyltTrfase_bac/arc"/>
</dbReference>
<evidence type="ECO:0000256" key="3">
    <source>
        <dbReference type="ARBA" id="ARBA00022679"/>
    </source>
</evidence>
<name>A0A7C1JJV3_9CHLR</name>
<evidence type="ECO:0000256" key="5">
    <source>
        <dbReference type="ARBA" id="ARBA00048128"/>
    </source>
</evidence>
<dbReference type="PANTHER" id="PTHR43197">
    <property type="entry name" value="UTP--GLUCOSE-1-PHOSPHATE URIDYLYLTRANSFERASE"/>
    <property type="match status" value="1"/>
</dbReference>
<dbReference type="Gene3D" id="3.90.550.10">
    <property type="entry name" value="Spore Coat Polysaccharide Biosynthesis Protein SpsA, Chain A"/>
    <property type="match status" value="1"/>
</dbReference>
<comment type="similarity">
    <text evidence="1">Belongs to the UDPGP type 2 family.</text>
</comment>
<organism evidence="7">
    <name type="scientific">Caldilinea aerophila</name>
    <dbReference type="NCBI Taxonomy" id="133453"/>
    <lineage>
        <taxon>Bacteria</taxon>
        <taxon>Bacillati</taxon>
        <taxon>Chloroflexota</taxon>
        <taxon>Caldilineae</taxon>
        <taxon>Caldilineales</taxon>
        <taxon>Caldilineaceae</taxon>
        <taxon>Caldilinea</taxon>
    </lineage>
</organism>
<dbReference type="GO" id="GO:0003983">
    <property type="term" value="F:UTP:glucose-1-phosphate uridylyltransferase activity"/>
    <property type="evidence" value="ECO:0007669"/>
    <property type="project" value="UniProtKB-EC"/>
</dbReference>
<dbReference type="InterPro" id="IPR029044">
    <property type="entry name" value="Nucleotide-diphossugar_trans"/>
</dbReference>
<keyword evidence="4 7" id="KW-0548">Nucleotidyltransferase</keyword>
<evidence type="ECO:0000259" key="6">
    <source>
        <dbReference type="Pfam" id="PF00483"/>
    </source>
</evidence>
<dbReference type="GO" id="GO:0006011">
    <property type="term" value="P:UDP-alpha-D-glucose metabolic process"/>
    <property type="evidence" value="ECO:0007669"/>
    <property type="project" value="InterPro"/>
</dbReference>
<feature type="domain" description="Nucleotidyl transferase" evidence="6">
    <location>
        <begin position="29"/>
        <end position="224"/>
    </location>
</feature>
<dbReference type="InterPro" id="IPR005835">
    <property type="entry name" value="NTP_transferase_dom"/>
</dbReference>